<name>A0A852W3E9_PSEA5</name>
<dbReference type="RefSeq" id="WP_179761031.1">
    <property type="nucleotide sequence ID" value="NZ_BAAAJZ010000001.1"/>
</dbReference>
<dbReference type="Pfam" id="PF14030">
    <property type="entry name" value="DUF4245"/>
    <property type="match status" value="1"/>
</dbReference>
<sequence length="281" mass="27836">MSARPDPGTPSPDSSEPAGPPAVPDPAETSGTTGAADRATAGGTGPGPVPAADPAAAPAGAAGSGRPQPPPVTRRIPEAGPQAMHKPARGDASVRDLIWACVILVPVALLIFSVGGSCSFSPGTPAEDAASAPTVDAPARIAEYARGSTFPLRLPDVPFRVNSTDRGPVEGGGTAVRIGFVTPDADFLSLVQTDGSVEGVLATESGSAGRGDGPPTMRGTVQAGGLTWEVYGAEGGEPFRVATLPGRPEVRVLVTGSASDEQFRTLAEALVAAPPVAPGGS</sequence>
<dbReference type="GeneID" id="98052008"/>
<feature type="region of interest" description="Disordered" evidence="1">
    <location>
        <begin position="1"/>
        <end position="88"/>
    </location>
</feature>
<feature type="compositionally biased region" description="Low complexity" evidence="1">
    <location>
        <begin position="50"/>
        <end position="66"/>
    </location>
</feature>
<protein>
    <recommendedName>
        <fullName evidence="4">DUF4245 family protein</fullName>
    </recommendedName>
</protein>
<gene>
    <name evidence="2" type="ORF">HDA37_002236</name>
</gene>
<reference evidence="2 3" key="1">
    <citation type="submission" date="2020-07" db="EMBL/GenBank/DDBJ databases">
        <title>Sequencing the genomes of 1000 actinobacteria strains.</title>
        <authorList>
            <person name="Klenk H.-P."/>
        </authorList>
    </citation>
    <scope>NUCLEOTIDE SEQUENCE [LARGE SCALE GENOMIC DNA]</scope>
    <source>
        <strain evidence="2 3">DSM 44749</strain>
    </source>
</reference>
<accession>A0A852W3E9</accession>
<keyword evidence="3" id="KW-1185">Reference proteome</keyword>
<evidence type="ECO:0000313" key="3">
    <source>
        <dbReference type="Proteomes" id="UP000549695"/>
    </source>
</evidence>
<evidence type="ECO:0008006" key="4">
    <source>
        <dbReference type="Google" id="ProtNLM"/>
    </source>
</evidence>
<dbReference type="Proteomes" id="UP000549695">
    <property type="component" value="Unassembled WGS sequence"/>
</dbReference>
<dbReference type="InterPro" id="IPR025339">
    <property type="entry name" value="DUF4245"/>
</dbReference>
<evidence type="ECO:0000313" key="2">
    <source>
        <dbReference type="EMBL" id="NYG01951.1"/>
    </source>
</evidence>
<evidence type="ECO:0000256" key="1">
    <source>
        <dbReference type="SAM" id="MobiDB-lite"/>
    </source>
</evidence>
<proteinExistence type="predicted"/>
<organism evidence="2 3">
    <name type="scientific">Pseudonocardia alni</name>
    <name type="common">Amycolata alni</name>
    <dbReference type="NCBI Taxonomy" id="33907"/>
    <lineage>
        <taxon>Bacteria</taxon>
        <taxon>Bacillati</taxon>
        <taxon>Actinomycetota</taxon>
        <taxon>Actinomycetes</taxon>
        <taxon>Pseudonocardiales</taxon>
        <taxon>Pseudonocardiaceae</taxon>
        <taxon>Pseudonocardia</taxon>
    </lineage>
</organism>
<dbReference type="AlphaFoldDB" id="A0A852W3E9"/>
<feature type="compositionally biased region" description="Low complexity" evidence="1">
    <location>
        <begin position="29"/>
        <end position="41"/>
    </location>
</feature>
<comment type="caution">
    <text evidence="2">The sequence shown here is derived from an EMBL/GenBank/DDBJ whole genome shotgun (WGS) entry which is preliminary data.</text>
</comment>
<dbReference type="EMBL" id="JACCCZ010000001">
    <property type="protein sequence ID" value="NYG01951.1"/>
    <property type="molecule type" value="Genomic_DNA"/>
</dbReference>